<evidence type="ECO:0000313" key="1">
    <source>
        <dbReference type="EMBL" id="CCG87433.1"/>
    </source>
</evidence>
<dbReference type="AlphaFoldDB" id="V5Z907"/>
<dbReference type="Proteomes" id="UP000018217">
    <property type="component" value="Unassembled WGS sequence"/>
</dbReference>
<gene>
    <name evidence="1" type="ORF">EPIR_2068</name>
</gene>
<keyword evidence="2" id="KW-1185">Reference proteome</keyword>
<dbReference type="STRING" id="1161919.EPIR_2068"/>
<comment type="caution">
    <text evidence="1">The sequence shown here is derived from an EMBL/GenBank/DDBJ whole genome shotgun (WGS) entry which is preliminary data.</text>
</comment>
<protein>
    <submittedName>
        <fullName evidence="1">Uncharacterized protein</fullName>
    </submittedName>
</protein>
<proteinExistence type="predicted"/>
<reference evidence="1 2" key="1">
    <citation type="journal article" date="2013" name="Syst. Appl. Microbiol.">
        <title>Phylogenetic position and virulence apparatus of the pear flower necrosis pathogen Erwinia piriflorinigrans CFBP 5888T as assessed by comparative genomics.</title>
        <authorList>
            <person name="Smits T.H."/>
            <person name="Rezzonico F."/>
            <person name="Lopez M.M."/>
            <person name="Blom J."/>
            <person name="Goesmann A."/>
            <person name="Frey J.E."/>
            <person name="Duffy B."/>
        </authorList>
    </citation>
    <scope>NUCLEOTIDE SEQUENCE [LARGE SCALE GENOMIC DNA]</scope>
    <source>
        <strain evidence="2">CFBP5888</strain>
    </source>
</reference>
<accession>V5Z907</accession>
<evidence type="ECO:0000313" key="2">
    <source>
        <dbReference type="Proteomes" id="UP000018217"/>
    </source>
</evidence>
<sequence>MGIALVAGAEEITTPEEFISEYSNPYANLVSIYGLL</sequence>
<organism evidence="1 2">
    <name type="scientific">Erwinia piriflorinigrans CFBP 5888</name>
    <dbReference type="NCBI Taxonomy" id="1161919"/>
    <lineage>
        <taxon>Bacteria</taxon>
        <taxon>Pseudomonadati</taxon>
        <taxon>Pseudomonadota</taxon>
        <taxon>Gammaproteobacteria</taxon>
        <taxon>Enterobacterales</taxon>
        <taxon>Erwiniaceae</taxon>
        <taxon>Erwinia</taxon>
    </lineage>
</organism>
<dbReference type="EMBL" id="CAHS01000015">
    <property type="protein sequence ID" value="CCG87433.1"/>
    <property type="molecule type" value="Genomic_DNA"/>
</dbReference>
<name>V5Z907_9GAMM</name>